<dbReference type="OrthoDB" id="5988014at2759"/>
<dbReference type="InterPro" id="IPR008996">
    <property type="entry name" value="IL1/FGF"/>
</dbReference>
<feature type="signal peptide" evidence="2">
    <location>
        <begin position="1"/>
        <end position="35"/>
    </location>
</feature>
<sequence>MNPYVSKISQLLVVSALKTLLILMVLISGVVHSAGQVHPNNCGDSHTVKTAGFYNTCSMKYLRVNQNREVVADLDNYHKLFTITINNSHGFLFFDPVQNMFLCWKKTKKSSSSRLVPRRNPKDLSLCIFEEVPADDAYTKYVSQKHKNFVMSFKTNGSQRIGKKTNVKKRSRCQPEAFMRFSKQNGQDQNCTSSYIDFCTRMKRIKLHKIKEEIRHLCAIDDNSYHPRKNSM</sequence>
<dbReference type="GO" id="GO:0008083">
    <property type="term" value="F:growth factor activity"/>
    <property type="evidence" value="ECO:0007669"/>
    <property type="project" value="InterPro"/>
</dbReference>
<dbReference type="EMBL" id="VTPC01091299">
    <property type="protein sequence ID" value="KAF2878720.1"/>
    <property type="molecule type" value="Genomic_DNA"/>
</dbReference>
<dbReference type="Pfam" id="PF00167">
    <property type="entry name" value="FGF"/>
    <property type="match status" value="1"/>
</dbReference>
<evidence type="ECO:0000256" key="1">
    <source>
        <dbReference type="ARBA" id="ARBA00007936"/>
    </source>
</evidence>
<evidence type="ECO:0000256" key="2">
    <source>
        <dbReference type="SAM" id="SignalP"/>
    </source>
</evidence>
<protein>
    <submittedName>
        <fullName evidence="3">Uncharacterized protein</fullName>
    </submittedName>
</protein>
<dbReference type="SUPFAM" id="SSF50353">
    <property type="entry name" value="Cytokine"/>
    <property type="match status" value="1"/>
</dbReference>
<dbReference type="InterPro" id="IPR002209">
    <property type="entry name" value="Fibroblast_GF_fam"/>
</dbReference>
<evidence type="ECO:0000313" key="3">
    <source>
        <dbReference type="EMBL" id="KAF2878720.1"/>
    </source>
</evidence>
<keyword evidence="2" id="KW-0732">Signal</keyword>
<evidence type="ECO:0000313" key="4">
    <source>
        <dbReference type="Proteomes" id="UP000801492"/>
    </source>
</evidence>
<dbReference type="Gene3D" id="2.80.10.50">
    <property type="match status" value="1"/>
</dbReference>
<proteinExistence type="inferred from homology"/>
<keyword evidence="4" id="KW-1185">Reference proteome</keyword>
<organism evidence="3 4">
    <name type="scientific">Ignelater luminosus</name>
    <name type="common">Cucubano</name>
    <name type="synonym">Pyrophorus luminosus</name>
    <dbReference type="NCBI Taxonomy" id="2038154"/>
    <lineage>
        <taxon>Eukaryota</taxon>
        <taxon>Metazoa</taxon>
        <taxon>Ecdysozoa</taxon>
        <taxon>Arthropoda</taxon>
        <taxon>Hexapoda</taxon>
        <taxon>Insecta</taxon>
        <taxon>Pterygota</taxon>
        <taxon>Neoptera</taxon>
        <taxon>Endopterygota</taxon>
        <taxon>Coleoptera</taxon>
        <taxon>Polyphaga</taxon>
        <taxon>Elateriformia</taxon>
        <taxon>Elateroidea</taxon>
        <taxon>Elateridae</taxon>
        <taxon>Agrypninae</taxon>
        <taxon>Pyrophorini</taxon>
        <taxon>Ignelater</taxon>
    </lineage>
</organism>
<comment type="caution">
    <text evidence="3">The sequence shown here is derived from an EMBL/GenBank/DDBJ whole genome shotgun (WGS) entry which is preliminary data.</text>
</comment>
<reference evidence="3" key="1">
    <citation type="submission" date="2019-08" db="EMBL/GenBank/DDBJ databases">
        <title>The genome of the North American firefly Photinus pyralis.</title>
        <authorList>
            <consortium name="Photinus pyralis genome working group"/>
            <person name="Fallon T.R."/>
            <person name="Sander Lower S.E."/>
            <person name="Weng J.-K."/>
        </authorList>
    </citation>
    <scope>NUCLEOTIDE SEQUENCE</scope>
    <source>
        <strain evidence="3">TRF0915ILg1</strain>
        <tissue evidence="3">Whole body</tissue>
    </source>
</reference>
<name>A0A8K0C368_IGNLU</name>
<gene>
    <name evidence="3" type="ORF">ILUMI_27450</name>
</gene>
<dbReference type="AlphaFoldDB" id="A0A8K0C368"/>
<accession>A0A8K0C368</accession>
<comment type="similarity">
    <text evidence="1">Belongs to the heparin-binding growth factors family.</text>
</comment>
<dbReference type="Proteomes" id="UP000801492">
    <property type="component" value="Unassembled WGS sequence"/>
</dbReference>
<feature type="chain" id="PRO_5035448411" evidence="2">
    <location>
        <begin position="36"/>
        <end position="232"/>
    </location>
</feature>
<dbReference type="CDD" id="cd23307">
    <property type="entry name" value="beta-trefoil_FGF8-like"/>
    <property type="match status" value="1"/>
</dbReference>